<sequence>MLEKKGLSENDPSSFSNPGDVVVTDLNLKFDIDFQKKVLCGSVLYKIEMKTLDTKCVVFDTKDLKILHVKDSCNGQTLKYTLGDPIPVFGSKLEISLPASESV</sequence>
<dbReference type="EMBL" id="KZ309191">
    <property type="protein sequence ID" value="KAG8237597.1"/>
    <property type="molecule type" value="Genomic_DNA"/>
</dbReference>
<dbReference type="InterPro" id="IPR042097">
    <property type="entry name" value="Aminopeptidase_N-like_N_sf"/>
</dbReference>
<evidence type="ECO:0000313" key="2">
    <source>
        <dbReference type="Proteomes" id="UP000792457"/>
    </source>
</evidence>
<reference evidence="1" key="2">
    <citation type="submission" date="2017-10" db="EMBL/GenBank/DDBJ databases">
        <title>Ladona fulva Genome sequencing and assembly.</title>
        <authorList>
            <person name="Murali S."/>
            <person name="Richards S."/>
            <person name="Bandaranaike D."/>
            <person name="Bellair M."/>
            <person name="Blankenburg K."/>
            <person name="Chao H."/>
            <person name="Dinh H."/>
            <person name="Doddapaneni H."/>
            <person name="Dugan-Rocha S."/>
            <person name="Elkadiri S."/>
            <person name="Gnanaolivu R."/>
            <person name="Hernandez B."/>
            <person name="Skinner E."/>
            <person name="Javaid M."/>
            <person name="Lee S."/>
            <person name="Li M."/>
            <person name="Ming W."/>
            <person name="Munidasa M."/>
            <person name="Muniz J."/>
            <person name="Nguyen L."/>
            <person name="Hughes D."/>
            <person name="Osuji N."/>
            <person name="Pu L.-L."/>
            <person name="Puazo M."/>
            <person name="Qu C."/>
            <person name="Quiroz J."/>
            <person name="Raj R."/>
            <person name="Weissenberger G."/>
            <person name="Xin Y."/>
            <person name="Zou X."/>
            <person name="Han Y."/>
            <person name="Worley K."/>
            <person name="Muzny D."/>
            <person name="Gibbs R."/>
        </authorList>
    </citation>
    <scope>NUCLEOTIDE SEQUENCE</scope>
    <source>
        <strain evidence="1">Sampled in the wild</strain>
    </source>
</reference>
<evidence type="ECO:0000313" key="1">
    <source>
        <dbReference type="EMBL" id="KAG8237597.1"/>
    </source>
</evidence>
<name>A0A8K0KMY7_LADFU</name>
<comment type="caution">
    <text evidence="1">The sequence shown here is derived from an EMBL/GenBank/DDBJ whole genome shotgun (WGS) entry which is preliminary data.</text>
</comment>
<organism evidence="1 2">
    <name type="scientific">Ladona fulva</name>
    <name type="common">Scarce chaser dragonfly</name>
    <name type="synonym">Libellula fulva</name>
    <dbReference type="NCBI Taxonomy" id="123851"/>
    <lineage>
        <taxon>Eukaryota</taxon>
        <taxon>Metazoa</taxon>
        <taxon>Ecdysozoa</taxon>
        <taxon>Arthropoda</taxon>
        <taxon>Hexapoda</taxon>
        <taxon>Insecta</taxon>
        <taxon>Pterygota</taxon>
        <taxon>Palaeoptera</taxon>
        <taxon>Odonata</taxon>
        <taxon>Epiprocta</taxon>
        <taxon>Anisoptera</taxon>
        <taxon>Libelluloidea</taxon>
        <taxon>Libellulidae</taxon>
        <taxon>Ladona</taxon>
    </lineage>
</organism>
<keyword evidence="2" id="KW-1185">Reference proteome</keyword>
<dbReference type="Proteomes" id="UP000792457">
    <property type="component" value="Unassembled WGS sequence"/>
</dbReference>
<dbReference type="GO" id="GO:0005829">
    <property type="term" value="C:cytosol"/>
    <property type="evidence" value="ECO:0007669"/>
    <property type="project" value="TreeGrafter"/>
</dbReference>
<dbReference type="GO" id="GO:0043171">
    <property type="term" value="P:peptide catabolic process"/>
    <property type="evidence" value="ECO:0007669"/>
    <property type="project" value="TreeGrafter"/>
</dbReference>
<reference evidence="1" key="1">
    <citation type="submission" date="2013-04" db="EMBL/GenBank/DDBJ databases">
        <authorList>
            <person name="Qu J."/>
            <person name="Murali S.C."/>
            <person name="Bandaranaike D."/>
            <person name="Bellair M."/>
            <person name="Blankenburg K."/>
            <person name="Chao H."/>
            <person name="Dinh H."/>
            <person name="Doddapaneni H."/>
            <person name="Downs B."/>
            <person name="Dugan-Rocha S."/>
            <person name="Elkadiri S."/>
            <person name="Gnanaolivu R.D."/>
            <person name="Hernandez B."/>
            <person name="Javaid M."/>
            <person name="Jayaseelan J.C."/>
            <person name="Lee S."/>
            <person name="Li M."/>
            <person name="Ming W."/>
            <person name="Munidasa M."/>
            <person name="Muniz J."/>
            <person name="Nguyen L."/>
            <person name="Ongeri F."/>
            <person name="Osuji N."/>
            <person name="Pu L.-L."/>
            <person name="Puazo M."/>
            <person name="Qu C."/>
            <person name="Quiroz J."/>
            <person name="Raj R."/>
            <person name="Weissenberger G."/>
            <person name="Xin Y."/>
            <person name="Zou X."/>
            <person name="Han Y."/>
            <person name="Richards S."/>
            <person name="Worley K."/>
            <person name="Muzny D."/>
            <person name="Gibbs R."/>
        </authorList>
    </citation>
    <scope>NUCLEOTIDE SEQUENCE</scope>
    <source>
        <strain evidence="1">Sampled in the wild</strain>
    </source>
</reference>
<proteinExistence type="predicted"/>
<dbReference type="InterPro" id="IPR034015">
    <property type="entry name" value="M1_LTA4H"/>
</dbReference>
<dbReference type="AlphaFoldDB" id="A0A8K0KMY7"/>
<accession>A0A8K0KMY7</accession>
<dbReference type="Gene3D" id="2.60.40.1730">
    <property type="entry name" value="tricorn interacting facor f3 domain"/>
    <property type="match status" value="1"/>
</dbReference>
<dbReference type="GO" id="GO:0004301">
    <property type="term" value="F:epoxide hydrolase activity"/>
    <property type="evidence" value="ECO:0007669"/>
    <property type="project" value="TreeGrafter"/>
</dbReference>
<dbReference type="OrthoDB" id="79562at2759"/>
<dbReference type="SUPFAM" id="SSF63737">
    <property type="entry name" value="Leukotriene A4 hydrolase N-terminal domain"/>
    <property type="match status" value="1"/>
</dbReference>
<dbReference type="PANTHER" id="PTHR45726:SF3">
    <property type="entry name" value="LEUKOTRIENE A-4 HYDROLASE"/>
    <property type="match status" value="1"/>
</dbReference>
<dbReference type="GO" id="GO:0004177">
    <property type="term" value="F:aminopeptidase activity"/>
    <property type="evidence" value="ECO:0007669"/>
    <property type="project" value="TreeGrafter"/>
</dbReference>
<gene>
    <name evidence="1" type="ORF">J437_LFUL012396</name>
</gene>
<feature type="non-terminal residue" evidence="1">
    <location>
        <position position="103"/>
    </location>
</feature>
<protein>
    <submittedName>
        <fullName evidence="1">Uncharacterized protein</fullName>
    </submittedName>
</protein>
<dbReference type="PANTHER" id="PTHR45726">
    <property type="entry name" value="LEUKOTRIENE A-4 HYDROLASE"/>
    <property type="match status" value="1"/>
</dbReference>